<feature type="transmembrane region" description="Helical" evidence="7">
    <location>
        <begin position="9"/>
        <end position="27"/>
    </location>
</feature>
<evidence type="ECO:0000313" key="10">
    <source>
        <dbReference type="Proteomes" id="UP000617355"/>
    </source>
</evidence>
<dbReference type="RefSeq" id="WP_229738334.1">
    <property type="nucleotide sequence ID" value="NZ_BMGI01000006.1"/>
</dbReference>
<comment type="caution">
    <text evidence="9">The sequence shown here is derived from an EMBL/GenBank/DDBJ whole genome shotgun (WGS) entry which is preliminary data.</text>
</comment>
<dbReference type="Pfam" id="PF19300">
    <property type="entry name" value="BPD_transp_1_N"/>
    <property type="match status" value="1"/>
</dbReference>
<reference evidence="10" key="1">
    <citation type="journal article" date="2019" name="Int. J. Syst. Evol. Microbiol.">
        <title>The Global Catalogue of Microorganisms (GCM) 10K type strain sequencing project: providing services to taxonomists for standard genome sequencing and annotation.</title>
        <authorList>
            <consortium name="The Broad Institute Genomics Platform"/>
            <consortium name="The Broad Institute Genome Sequencing Center for Infectious Disease"/>
            <person name="Wu L."/>
            <person name="Ma J."/>
        </authorList>
    </citation>
    <scope>NUCLEOTIDE SEQUENCE [LARGE SCALE GENOMIC DNA]</scope>
    <source>
        <strain evidence="10">CGMCC 1.12922</strain>
    </source>
</reference>
<keyword evidence="10" id="KW-1185">Reference proteome</keyword>
<evidence type="ECO:0000256" key="2">
    <source>
        <dbReference type="ARBA" id="ARBA00022448"/>
    </source>
</evidence>
<name>A0ABQ1QWM7_9RHOB</name>
<evidence type="ECO:0000256" key="6">
    <source>
        <dbReference type="ARBA" id="ARBA00023136"/>
    </source>
</evidence>
<feature type="transmembrane region" description="Helical" evidence="7">
    <location>
        <begin position="296"/>
        <end position="322"/>
    </location>
</feature>
<organism evidence="9 10">
    <name type="scientific">Sinisalibacter lacisalsi</name>
    <dbReference type="NCBI Taxonomy" id="1526570"/>
    <lineage>
        <taxon>Bacteria</taxon>
        <taxon>Pseudomonadati</taxon>
        <taxon>Pseudomonadota</taxon>
        <taxon>Alphaproteobacteria</taxon>
        <taxon>Rhodobacterales</taxon>
        <taxon>Roseobacteraceae</taxon>
        <taxon>Sinisalibacter</taxon>
    </lineage>
</organism>
<accession>A0ABQ1QWM7</accession>
<dbReference type="EMBL" id="BMGI01000006">
    <property type="protein sequence ID" value="GGD47570.1"/>
    <property type="molecule type" value="Genomic_DNA"/>
</dbReference>
<feature type="transmembrane region" description="Helical" evidence="7">
    <location>
        <begin position="142"/>
        <end position="163"/>
    </location>
</feature>
<sequence>MLRFLTERAIGMAVTLFLVSIMVFVIMELPPGDYADRYAFRKYSGTGLTITEADVAAIRAELGLDKAAILRYFDWIGGIILRGDFGQAYAFETSVNSIIGEKAWLTLGLLLVTLIITYVVSIPIGIFAAVRRGSAVDYGLTVFSYLGLALPNFLLALVLLYFANSWFGAAVGGLFSAEYADAPWSLAKFWDLVKHMWLPAFVLAWSAMAYQIQTVRATMSDEIGKLSVTAARARGVPEGRLLLKYPARLAINPIASTIGFDVNRIFSELPIVAAVLGLTELGDLLLKSFLDLDMNVAGAILLLLTVVIVVMNFLSDLLLAWLDPRIRLGG</sequence>
<feature type="transmembrane region" description="Helical" evidence="7">
    <location>
        <begin position="103"/>
        <end position="130"/>
    </location>
</feature>
<dbReference type="InterPro" id="IPR045621">
    <property type="entry name" value="BPD_transp_1_N"/>
</dbReference>
<keyword evidence="2 7" id="KW-0813">Transport</keyword>
<keyword evidence="3" id="KW-1003">Cell membrane</keyword>
<evidence type="ECO:0000256" key="3">
    <source>
        <dbReference type="ARBA" id="ARBA00022475"/>
    </source>
</evidence>
<dbReference type="InterPro" id="IPR000515">
    <property type="entry name" value="MetI-like"/>
</dbReference>
<evidence type="ECO:0000256" key="5">
    <source>
        <dbReference type="ARBA" id="ARBA00022989"/>
    </source>
</evidence>
<keyword evidence="4 7" id="KW-0812">Transmembrane</keyword>
<comment type="similarity">
    <text evidence="7">Belongs to the binding-protein-dependent transport system permease family.</text>
</comment>
<evidence type="ECO:0000256" key="1">
    <source>
        <dbReference type="ARBA" id="ARBA00004651"/>
    </source>
</evidence>
<gene>
    <name evidence="9" type="ORF">GCM10011358_34220</name>
</gene>
<dbReference type="Gene3D" id="1.10.3720.10">
    <property type="entry name" value="MetI-like"/>
    <property type="match status" value="1"/>
</dbReference>
<dbReference type="InterPro" id="IPR035906">
    <property type="entry name" value="MetI-like_sf"/>
</dbReference>
<proteinExistence type="inferred from homology"/>
<dbReference type="PANTHER" id="PTHR30465">
    <property type="entry name" value="INNER MEMBRANE ABC TRANSPORTER"/>
    <property type="match status" value="1"/>
</dbReference>
<dbReference type="SUPFAM" id="SSF161098">
    <property type="entry name" value="MetI-like"/>
    <property type="match status" value="1"/>
</dbReference>
<evidence type="ECO:0000313" key="9">
    <source>
        <dbReference type="EMBL" id="GGD47570.1"/>
    </source>
</evidence>
<evidence type="ECO:0000259" key="8">
    <source>
        <dbReference type="PROSITE" id="PS50928"/>
    </source>
</evidence>
<evidence type="ECO:0000256" key="4">
    <source>
        <dbReference type="ARBA" id="ARBA00022692"/>
    </source>
</evidence>
<protein>
    <submittedName>
        <fullName evidence="9">Peptide ABC transporter permease</fullName>
    </submittedName>
</protein>
<dbReference type="PANTHER" id="PTHR30465:SF43">
    <property type="entry name" value="OLIGOPEPTIDE ABC TRANSPORTER, PERMEASE PROTEIN"/>
    <property type="match status" value="1"/>
</dbReference>
<keyword evidence="6 7" id="KW-0472">Membrane</keyword>
<comment type="subcellular location">
    <subcellularLocation>
        <location evidence="1 7">Cell membrane</location>
        <topology evidence="1 7">Multi-pass membrane protein</topology>
    </subcellularLocation>
</comment>
<evidence type="ECO:0000256" key="7">
    <source>
        <dbReference type="RuleBase" id="RU363032"/>
    </source>
</evidence>
<feature type="domain" description="ABC transmembrane type-1" evidence="8">
    <location>
        <begin position="103"/>
        <end position="315"/>
    </location>
</feature>
<dbReference type="Proteomes" id="UP000617355">
    <property type="component" value="Unassembled WGS sequence"/>
</dbReference>
<dbReference type="Pfam" id="PF00528">
    <property type="entry name" value="BPD_transp_1"/>
    <property type="match status" value="1"/>
</dbReference>
<keyword evidence="5 7" id="KW-1133">Transmembrane helix</keyword>
<dbReference type="PROSITE" id="PS50928">
    <property type="entry name" value="ABC_TM1"/>
    <property type="match status" value="1"/>
</dbReference>